<dbReference type="GeneID" id="100555610"/>
<feature type="region of interest" description="Disordered" evidence="9">
    <location>
        <begin position="495"/>
        <end position="529"/>
    </location>
</feature>
<feature type="compositionally biased region" description="Basic and acidic residues" evidence="9">
    <location>
        <begin position="287"/>
        <end position="301"/>
    </location>
</feature>
<dbReference type="InParanoid" id="G1K849"/>
<evidence type="ECO:0000313" key="11">
    <source>
        <dbReference type="Ensembl" id="ENSACAP00000000013.4"/>
    </source>
</evidence>
<keyword evidence="12" id="KW-1185">Reference proteome</keyword>
<evidence type="ECO:0000256" key="3">
    <source>
        <dbReference type="ARBA" id="ARBA00022454"/>
    </source>
</evidence>
<feature type="compositionally biased region" description="Basic and acidic residues" evidence="9">
    <location>
        <begin position="462"/>
        <end position="473"/>
    </location>
</feature>
<evidence type="ECO:0000313" key="12">
    <source>
        <dbReference type="Proteomes" id="UP000001646"/>
    </source>
</evidence>
<feature type="region of interest" description="Disordered" evidence="9">
    <location>
        <begin position="60"/>
        <end position="83"/>
    </location>
</feature>
<evidence type="ECO:0000256" key="6">
    <source>
        <dbReference type="ARBA" id="ARBA00023054"/>
    </source>
</evidence>
<dbReference type="Gene3D" id="1.20.5.730">
    <property type="entry name" value="Single helix bin"/>
    <property type="match status" value="1"/>
</dbReference>
<evidence type="ECO:0000256" key="5">
    <source>
        <dbReference type="ARBA" id="ARBA00022829"/>
    </source>
</evidence>
<dbReference type="eggNOG" id="KOG3575">
    <property type="taxonomic scope" value="Eukaryota"/>
</dbReference>
<evidence type="ECO:0000256" key="8">
    <source>
        <dbReference type="ARBA" id="ARBA00023328"/>
    </source>
</evidence>
<dbReference type="AlphaFoldDB" id="G1K849"/>
<dbReference type="OrthoDB" id="9901374at2759"/>
<dbReference type="Ensembl" id="ENSACAT00000000014.4">
    <property type="protein sequence ID" value="ENSACAP00000000013.4"/>
    <property type="gene ID" value="ENSACAG00000000014.4"/>
</dbReference>
<feature type="region of interest" description="Disordered" evidence="9">
    <location>
        <begin position="428"/>
        <end position="474"/>
    </location>
</feature>
<dbReference type="InterPro" id="IPR038889">
    <property type="entry name" value="Shugoshin1/2"/>
</dbReference>
<name>G1K849_ANOCA</name>
<evidence type="ECO:0000256" key="4">
    <source>
        <dbReference type="ARBA" id="ARBA00022618"/>
    </source>
</evidence>
<feature type="compositionally biased region" description="Basic and acidic residues" evidence="9">
    <location>
        <begin position="69"/>
        <end position="78"/>
    </location>
</feature>
<feature type="compositionally biased region" description="Polar residues" evidence="9">
    <location>
        <begin position="302"/>
        <end position="315"/>
    </location>
</feature>
<feature type="compositionally biased region" description="Low complexity" evidence="9">
    <location>
        <begin position="615"/>
        <end position="626"/>
    </location>
</feature>
<organism evidence="11 12">
    <name type="scientific">Anolis carolinensis</name>
    <name type="common">Green anole</name>
    <name type="synonym">American chameleon</name>
    <dbReference type="NCBI Taxonomy" id="28377"/>
    <lineage>
        <taxon>Eukaryota</taxon>
        <taxon>Metazoa</taxon>
        <taxon>Chordata</taxon>
        <taxon>Craniata</taxon>
        <taxon>Vertebrata</taxon>
        <taxon>Euteleostomi</taxon>
        <taxon>Lepidosauria</taxon>
        <taxon>Squamata</taxon>
        <taxon>Bifurcata</taxon>
        <taxon>Unidentata</taxon>
        <taxon>Episquamata</taxon>
        <taxon>Toxicofera</taxon>
        <taxon>Iguania</taxon>
        <taxon>Dactyloidae</taxon>
        <taxon>Anolis</taxon>
    </lineage>
</organism>
<keyword evidence="8" id="KW-0137">Centromere</keyword>
<keyword evidence="5" id="KW-0159">Chromosome partition</keyword>
<evidence type="ECO:0000259" key="10">
    <source>
        <dbReference type="Pfam" id="PF07557"/>
    </source>
</evidence>
<evidence type="ECO:0000256" key="9">
    <source>
        <dbReference type="SAM" id="MobiDB-lite"/>
    </source>
</evidence>
<dbReference type="STRING" id="28377.ENSACAP00000000013"/>
<sequence>MRACPILAGRLNGRKAAGDKSDPLRVRRTQKSDKDLIYKPSKLGCACALARRFLFSRDRTSQSRPAAENFERAGRRGNDNIVNGSTQQKIRTTSLRNPGERRSNMVRERCLKKSFKDTLEDIKERMKEKRNNKWAKLGKTSQVLTLKAKITDNSSVQLKSFQENNRALALALEVEKGKVKDAQDIILHLKREYQHLKFQVMVLQRKLGLQQEKEYNESKLLTVKKIISKVVQDLLCARNHLSPANDQYTTDFNELLCPPVLEKHDSSNLRNKDYMPLLRRVLPADVSKQDKTHETKNKNASEGRNASVTMTSQTDTGWQNSSCEFHLDFEGQIDNSLPKNVSTRRRHLGITNQNELLICVDNNTRITEQITDPWQQDETGFETRVEENNEQCEETSVCKENTHEINSDQNLELSDMLTETNTMAAATKQTEFKNSGNVKTQKRKLETLKNASKSKSKKKRSHNEEHCSKERADASLGSSDAYDFMCEESVHLTPFRQNKENENKADDKNHIEDKTETCSSDSFLSEDDSDDSLYLPCIKKSKPRKQSCCESVVSPVHRRPRLNKMMSEQHDKNPDKKNSSAKQDENCLDKKNVPDEPPSSPQERLHLGNITNLASSSSSYTRASHSLPSAEEKPISNNRRRCTISVSYKEPSISRKLRRGDPYTDTDFLNSPIFKEKRIRNIKKKSLSRYNEAFVGYR</sequence>
<dbReference type="PANTHER" id="PTHR21577">
    <property type="entry name" value="SHUGOSHIN"/>
    <property type="match status" value="1"/>
</dbReference>
<feature type="domain" description="Shugoshin C-terminal" evidence="10">
    <location>
        <begin position="639"/>
        <end position="659"/>
    </location>
</feature>
<keyword evidence="4" id="KW-0132">Cell division</keyword>
<evidence type="ECO:0000256" key="7">
    <source>
        <dbReference type="ARBA" id="ARBA00023306"/>
    </source>
</evidence>
<dbReference type="GO" id="GO:0045132">
    <property type="term" value="P:meiotic chromosome segregation"/>
    <property type="evidence" value="ECO:0007669"/>
    <property type="project" value="InterPro"/>
</dbReference>
<reference evidence="11" key="2">
    <citation type="submission" date="2025-08" db="UniProtKB">
        <authorList>
            <consortium name="Ensembl"/>
        </authorList>
    </citation>
    <scope>IDENTIFICATION</scope>
</reference>
<keyword evidence="3" id="KW-0158">Chromosome</keyword>
<dbReference type="CTD" id="151648"/>
<reference evidence="11 12" key="1">
    <citation type="submission" date="2009-12" db="EMBL/GenBank/DDBJ databases">
        <title>The Genome Sequence of Anolis carolinensis (Green Anole Lizard).</title>
        <authorList>
            <consortium name="The Genome Sequencing Platform"/>
            <person name="Di Palma F."/>
            <person name="Alfoldi J."/>
            <person name="Heiman D."/>
            <person name="Young S."/>
            <person name="Grabherr M."/>
            <person name="Johnson J."/>
            <person name="Lander E.S."/>
            <person name="Lindblad-Toh K."/>
        </authorList>
    </citation>
    <scope>NUCLEOTIDE SEQUENCE [LARGE SCALE GENOMIC DNA]</scope>
    <source>
        <strain evidence="11 12">JBL SC #1</strain>
    </source>
</reference>
<keyword evidence="6" id="KW-0175">Coiled coil</keyword>
<reference evidence="11" key="3">
    <citation type="submission" date="2025-09" db="UniProtKB">
        <authorList>
            <consortium name="Ensembl"/>
        </authorList>
    </citation>
    <scope>IDENTIFICATION</scope>
</reference>
<gene>
    <name evidence="11" type="primary">sgo1</name>
</gene>
<dbReference type="GeneTree" id="ENSGT00940000154107"/>
<keyword evidence="7" id="KW-0131">Cell cycle</keyword>
<feature type="region of interest" description="Disordered" evidence="9">
    <location>
        <begin position="285"/>
        <end position="315"/>
    </location>
</feature>
<dbReference type="GO" id="GO:0005634">
    <property type="term" value="C:nucleus"/>
    <property type="evidence" value="ECO:0007669"/>
    <property type="project" value="InterPro"/>
</dbReference>
<feature type="compositionally biased region" description="Basic and acidic residues" evidence="9">
    <location>
        <begin position="567"/>
        <end position="594"/>
    </location>
</feature>
<comment type="subcellular location">
    <subcellularLocation>
        <location evidence="1">Chromosome</location>
        <location evidence="1">Centromere</location>
    </subcellularLocation>
</comment>
<dbReference type="Proteomes" id="UP000001646">
    <property type="component" value="Chromosome 6"/>
</dbReference>
<feature type="compositionally biased region" description="Polar residues" evidence="9">
    <location>
        <begin position="428"/>
        <end position="439"/>
    </location>
</feature>
<dbReference type="HOGENOM" id="CLU_022813_0_0_1"/>
<dbReference type="GO" id="GO:0000775">
    <property type="term" value="C:chromosome, centromeric region"/>
    <property type="evidence" value="ECO:0007669"/>
    <property type="project" value="UniProtKB-SubCell"/>
</dbReference>
<dbReference type="Bgee" id="ENSACAG00000000014">
    <property type="expression patterns" value="Expressed in dewlap and 13 other cell types or tissues"/>
</dbReference>
<dbReference type="PANTHER" id="PTHR21577:SF3">
    <property type="entry name" value="SHUGOSHIN 1-RELATED"/>
    <property type="match status" value="1"/>
</dbReference>
<feature type="region of interest" description="Disordered" evidence="9">
    <location>
        <begin position="548"/>
        <end position="638"/>
    </location>
</feature>
<dbReference type="GO" id="GO:0051301">
    <property type="term" value="P:cell division"/>
    <property type="evidence" value="ECO:0007669"/>
    <property type="project" value="UniProtKB-KW"/>
</dbReference>
<evidence type="ECO:0000256" key="2">
    <source>
        <dbReference type="ARBA" id="ARBA00010845"/>
    </source>
</evidence>
<dbReference type="InterPro" id="IPR011515">
    <property type="entry name" value="Shugoshin_C"/>
</dbReference>
<proteinExistence type="inferred from homology"/>
<protein>
    <recommendedName>
        <fullName evidence="10">Shugoshin C-terminal domain-containing protein</fullName>
    </recommendedName>
</protein>
<dbReference type="Pfam" id="PF07557">
    <property type="entry name" value="Shugoshin_C"/>
    <property type="match status" value="1"/>
</dbReference>
<feature type="compositionally biased region" description="Basic and acidic residues" evidence="9">
    <location>
        <begin position="497"/>
        <end position="516"/>
    </location>
</feature>
<comment type="similarity">
    <text evidence="2">Belongs to the shugoshin family.</text>
</comment>
<evidence type="ECO:0000256" key="1">
    <source>
        <dbReference type="ARBA" id="ARBA00004584"/>
    </source>
</evidence>
<feature type="compositionally biased region" description="Basic residues" evidence="9">
    <location>
        <begin position="452"/>
        <end position="461"/>
    </location>
</feature>
<accession>G1K849</accession>